<evidence type="ECO:0000256" key="1">
    <source>
        <dbReference type="SAM" id="Phobius"/>
    </source>
</evidence>
<dbReference type="Proteomes" id="UP001197770">
    <property type="component" value="Unassembled WGS sequence"/>
</dbReference>
<protein>
    <submittedName>
        <fullName evidence="2">Uncharacterized protein</fullName>
    </submittedName>
</protein>
<evidence type="ECO:0000313" key="3">
    <source>
        <dbReference type="Proteomes" id="UP001197770"/>
    </source>
</evidence>
<proteinExistence type="predicted"/>
<reference evidence="2 3" key="1">
    <citation type="submission" date="2021-11" db="EMBL/GenBank/DDBJ databases">
        <title>Seasonal and diel survey of microbial diversity of the Tyrrhenian coast.</title>
        <authorList>
            <person name="Gattoni G."/>
            <person name="Corral P."/>
        </authorList>
    </citation>
    <scope>NUCLEOTIDE SEQUENCE [LARGE SCALE GENOMIC DNA]</scope>
    <source>
        <strain evidence="2 3">Mr9</strain>
    </source>
</reference>
<keyword evidence="1" id="KW-1133">Transmembrane helix</keyword>
<organism evidence="2 3">
    <name type="scientific">Leeuwenhoekiella parthenopeia</name>
    <dbReference type="NCBI Taxonomy" id="2890320"/>
    <lineage>
        <taxon>Bacteria</taxon>
        <taxon>Pseudomonadati</taxon>
        <taxon>Bacteroidota</taxon>
        <taxon>Flavobacteriia</taxon>
        <taxon>Flavobacteriales</taxon>
        <taxon>Flavobacteriaceae</taxon>
        <taxon>Leeuwenhoekiella</taxon>
    </lineage>
</organism>
<keyword evidence="1" id="KW-0812">Transmembrane</keyword>
<sequence>MIRNLILILIIVAMLLTVFNFDLAGFDLKSNQTLIFLSAVVIAVIAFVLVVCNTLKTSN</sequence>
<feature type="transmembrane region" description="Helical" evidence="1">
    <location>
        <begin position="36"/>
        <end position="55"/>
    </location>
</feature>
<gene>
    <name evidence="2" type="ORF">LLW17_10130</name>
</gene>
<evidence type="ECO:0000313" key="2">
    <source>
        <dbReference type="EMBL" id="MCC4213076.1"/>
    </source>
</evidence>
<dbReference type="RefSeq" id="WP_228230141.1">
    <property type="nucleotide sequence ID" value="NZ_JAJGMW010000011.1"/>
</dbReference>
<accession>A0ABS8GVE9</accession>
<name>A0ABS8GVE9_9FLAO</name>
<dbReference type="EMBL" id="JAJGMW010000011">
    <property type="protein sequence ID" value="MCC4213076.1"/>
    <property type="molecule type" value="Genomic_DNA"/>
</dbReference>
<comment type="caution">
    <text evidence="2">The sequence shown here is derived from an EMBL/GenBank/DDBJ whole genome shotgun (WGS) entry which is preliminary data.</text>
</comment>
<keyword evidence="3" id="KW-1185">Reference proteome</keyword>
<keyword evidence="1" id="KW-0472">Membrane</keyword>